<keyword evidence="2" id="KW-1185">Reference proteome</keyword>
<evidence type="ECO:0000313" key="2">
    <source>
        <dbReference type="Proteomes" id="UP000198362"/>
    </source>
</evidence>
<protein>
    <submittedName>
        <fullName evidence="1">Uncharacterized protein</fullName>
    </submittedName>
</protein>
<proteinExistence type="predicted"/>
<name>A0A239P7H4_9ACTN</name>
<sequence>MGATVTAYSGRMTLIDLDREDVTGRRSARHPGRTVAALGVLAALVVLPGEIPAAHAPKPAPDCTVFLGNGPVAGNESIAYRAVVDPETGAVLFEVPEDEVTAVIMAICPD</sequence>
<accession>A0A239P7H4</accession>
<dbReference type="Proteomes" id="UP000198362">
    <property type="component" value="Unassembled WGS sequence"/>
</dbReference>
<reference evidence="1 2" key="1">
    <citation type="submission" date="2017-06" db="EMBL/GenBank/DDBJ databases">
        <authorList>
            <person name="Kim H.J."/>
            <person name="Triplett B.A."/>
        </authorList>
    </citation>
    <scope>NUCLEOTIDE SEQUENCE [LARGE SCALE GENOMIC DNA]</scope>
    <source>
        <strain evidence="1 2">CGMCC 4.5593</strain>
    </source>
</reference>
<dbReference type="EMBL" id="FZPH01000014">
    <property type="protein sequence ID" value="SNT63010.1"/>
    <property type="molecule type" value="Genomic_DNA"/>
</dbReference>
<organism evidence="1 2">
    <name type="scientific">Asanoa hainanensis</name>
    <dbReference type="NCBI Taxonomy" id="560556"/>
    <lineage>
        <taxon>Bacteria</taxon>
        <taxon>Bacillati</taxon>
        <taxon>Actinomycetota</taxon>
        <taxon>Actinomycetes</taxon>
        <taxon>Micromonosporales</taxon>
        <taxon>Micromonosporaceae</taxon>
        <taxon>Asanoa</taxon>
    </lineage>
</organism>
<evidence type="ECO:0000313" key="1">
    <source>
        <dbReference type="EMBL" id="SNT63010.1"/>
    </source>
</evidence>
<gene>
    <name evidence="1" type="ORF">SAMN05421812_114252</name>
</gene>
<dbReference type="AlphaFoldDB" id="A0A239P7H4"/>